<protein>
    <submittedName>
        <fullName evidence="2">Uncharacterized protein</fullName>
    </submittedName>
</protein>
<evidence type="ECO:0000313" key="3">
    <source>
        <dbReference type="Proteomes" id="UP000320239"/>
    </source>
</evidence>
<organism evidence="2 3">
    <name type="scientific">Actinoplanes teichomyceticus</name>
    <dbReference type="NCBI Taxonomy" id="1867"/>
    <lineage>
        <taxon>Bacteria</taxon>
        <taxon>Bacillati</taxon>
        <taxon>Actinomycetota</taxon>
        <taxon>Actinomycetes</taxon>
        <taxon>Micromonosporales</taxon>
        <taxon>Micromonosporaceae</taxon>
        <taxon>Actinoplanes</taxon>
    </lineage>
</organism>
<feature type="compositionally biased region" description="Low complexity" evidence="1">
    <location>
        <begin position="1"/>
        <end position="12"/>
    </location>
</feature>
<dbReference type="Proteomes" id="UP000320239">
    <property type="component" value="Unassembled WGS sequence"/>
</dbReference>
<feature type="compositionally biased region" description="Gly residues" evidence="1">
    <location>
        <begin position="13"/>
        <end position="30"/>
    </location>
</feature>
<feature type="region of interest" description="Disordered" evidence="1">
    <location>
        <begin position="1"/>
        <end position="114"/>
    </location>
</feature>
<feature type="compositionally biased region" description="Low complexity" evidence="1">
    <location>
        <begin position="77"/>
        <end position="91"/>
    </location>
</feature>
<name>A0A561VLD8_ACTTI</name>
<keyword evidence="3" id="KW-1185">Reference proteome</keyword>
<sequence>MAGDPRPATDGPGAAGPGIGGPVSGDGTTGGAIRRGPGGGAGAVRGPVAGGTSSGRPRPGDGQRTRASANAALTMSGVPGPAPTAAGPGAADSSRTRAPQAGASRPVAAPTGPFRPLYRATEVTVVVDGAKKRAISLTQPHRKVAEGGGDVVVSRQTGVLHLDALPGVRTATVAGSEATPAQCQRAIRDRPTGSSIELREGETYCLMTSGAGLPGAALVRLNVATAGDGREVTLKMAAWDTPG</sequence>
<evidence type="ECO:0000313" key="2">
    <source>
        <dbReference type="EMBL" id="TWG12410.1"/>
    </source>
</evidence>
<gene>
    <name evidence="2" type="ORF">FHX34_105277</name>
</gene>
<feature type="compositionally biased region" description="Gly residues" evidence="1">
    <location>
        <begin position="36"/>
        <end position="53"/>
    </location>
</feature>
<reference evidence="2 3" key="1">
    <citation type="submission" date="2019-06" db="EMBL/GenBank/DDBJ databases">
        <title>Sequencing the genomes of 1000 actinobacteria strains.</title>
        <authorList>
            <person name="Klenk H.-P."/>
        </authorList>
    </citation>
    <scope>NUCLEOTIDE SEQUENCE [LARGE SCALE GENOMIC DNA]</scope>
    <source>
        <strain evidence="2 3">DSM 43866</strain>
    </source>
</reference>
<comment type="caution">
    <text evidence="2">The sequence shown here is derived from an EMBL/GenBank/DDBJ whole genome shotgun (WGS) entry which is preliminary data.</text>
</comment>
<evidence type="ECO:0000256" key="1">
    <source>
        <dbReference type="SAM" id="MobiDB-lite"/>
    </source>
</evidence>
<proteinExistence type="predicted"/>
<dbReference type="EMBL" id="VIWY01000005">
    <property type="protein sequence ID" value="TWG12410.1"/>
    <property type="molecule type" value="Genomic_DNA"/>
</dbReference>
<dbReference type="AlphaFoldDB" id="A0A561VLD8"/>
<accession>A0A561VLD8</accession>